<dbReference type="SUPFAM" id="SSF54991">
    <property type="entry name" value="Anticodon-binding domain of PheRS"/>
    <property type="match status" value="1"/>
</dbReference>
<keyword evidence="13 15" id="KW-0030">Aminoacyl-tRNA synthetase</keyword>
<evidence type="ECO:0000256" key="4">
    <source>
        <dbReference type="ARBA" id="ARBA00022490"/>
    </source>
</evidence>
<dbReference type="InterPro" id="IPR005147">
    <property type="entry name" value="tRNA_synthase_B5-dom"/>
</dbReference>
<dbReference type="GO" id="GO:0005524">
    <property type="term" value="F:ATP binding"/>
    <property type="evidence" value="ECO:0007669"/>
    <property type="project" value="UniProtKB-UniRule"/>
</dbReference>
<dbReference type="PATRIC" id="fig|1359168.3.peg.32"/>
<evidence type="ECO:0000256" key="3">
    <source>
        <dbReference type="ARBA" id="ARBA00011209"/>
    </source>
</evidence>
<dbReference type="GO" id="GO:0000049">
    <property type="term" value="F:tRNA binding"/>
    <property type="evidence" value="ECO:0007669"/>
    <property type="project" value="UniProtKB-UniRule"/>
</dbReference>
<comment type="subcellular location">
    <subcellularLocation>
        <location evidence="1 15">Cytoplasm</location>
    </subcellularLocation>
</comment>
<evidence type="ECO:0000256" key="5">
    <source>
        <dbReference type="ARBA" id="ARBA00022555"/>
    </source>
</evidence>
<dbReference type="Pfam" id="PF03484">
    <property type="entry name" value="B5"/>
    <property type="match status" value="1"/>
</dbReference>
<evidence type="ECO:0000256" key="14">
    <source>
        <dbReference type="ARBA" id="ARBA00049255"/>
    </source>
</evidence>
<dbReference type="InterPro" id="IPR004532">
    <property type="entry name" value="Phe-tRNA-ligase_IIc_bsu_bact"/>
</dbReference>
<keyword evidence="9 15" id="KW-0067">ATP-binding</keyword>
<accession>A0A0F3MQ07</accession>
<comment type="similarity">
    <text evidence="2 15">Belongs to the phenylalanyl-tRNA synthetase beta subunit family. Type 1 subfamily.</text>
</comment>
<feature type="binding site" evidence="15">
    <location>
        <position position="457"/>
    </location>
    <ligand>
        <name>Mg(2+)</name>
        <dbReference type="ChEBI" id="CHEBI:18420"/>
        <note>shared with alpha subunit</note>
    </ligand>
</feature>
<dbReference type="PROSITE" id="PS51483">
    <property type="entry name" value="B5"/>
    <property type="match status" value="1"/>
</dbReference>
<evidence type="ECO:0000256" key="12">
    <source>
        <dbReference type="ARBA" id="ARBA00022917"/>
    </source>
</evidence>
<evidence type="ECO:0000256" key="1">
    <source>
        <dbReference type="ARBA" id="ARBA00004496"/>
    </source>
</evidence>
<dbReference type="InterPro" id="IPR005146">
    <property type="entry name" value="B3/B4_tRNA-bd"/>
</dbReference>
<evidence type="ECO:0000259" key="19">
    <source>
        <dbReference type="PROSITE" id="PS51483"/>
    </source>
</evidence>
<dbReference type="CDD" id="cd02796">
    <property type="entry name" value="tRNA_bind_bactPheRS"/>
    <property type="match status" value="1"/>
</dbReference>
<dbReference type="Pfam" id="PF17759">
    <property type="entry name" value="tRNA_synthFbeta"/>
    <property type="match status" value="1"/>
</dbReference>
<evidence type="ECO:0000256" key="10">
    <source>
        <dbReference type="ARBA" id="ARBA00022842"/>
    </source>
</evidence>
<dbReference type="InterPro" id="IPR002547">
    <property type="entry name" value="tRNA-bd_dom"/>
</dbReference>
<dbReference type="PANTHER" id="PTHR10947:SF0">
    <property type="entry name" value="PHENYLALANINE--TRNA LIGASE BETA SUBUNIT"/>
    <property type="match status" value="1"/>
</dbReference>
<dbReference type="InterPro" id="IPR020825">
    <property type="entry name" value="Phe-tRNA_synthase-like_B3/B4"/>
</dbReference>
<keyword evidence="6 15" id="KW-0436">Ligase</keyword>
<feature type="domain" description="TRNA-binding" evidence="17">
    <location>
        <begin position="39"/>
        <end position="149"/>
    </location>
</feature>
<dbReference type="InterPro" id="IPR012340">
    <property type="entry name" value="NA-bd_OB-fold"/>
</dbReference>
<dbReference type="SMART" id="SM00873">
    <property type="entry name" value="B3_4"/>
    <property type="match status" value="1"/>
</dbReference>
<dbReference type="InterPro" id="IPR036690">
    <property type="entry name" value="Fdx_antiC-bd_sf"/>
</dbReference>
<dbReference type="GO" id="GO:0006432">
    <property type="term" value="P:phenylalanyl-tRNA aminoacylation"/>
    <property type="evidence" value="ECO:0007669"/>
    <property type="project" value="UniProtKB-UniRule"/>
</dbReference>
<dbReference type="Gene3D" id="3.30.56.10">
    <property type="match status" value="2"/>
</dbReference>
<dbReference type="GO" id="GO:0000287">
    <property type="term" value="F:magnesium ion binding"/>
    <property type="evidence" value="ECO:0007669"/>
    <property type="project" value="UniProtKB-UniRule"/>
</dbReference>
<dbReference type="OrthoDB" id="9805455at2"/>
<dbReference type="SUPFAM" id="SSF46955">
    <property type="entry name" value="Putative DNA-binding domain"/>
    <property type="match status" value="1"/>
</dbReference>
<feature type="binding site" evidence="15">
    <location>
        <position position="467"/>
    </location>
    <ligand>
        <name>Mg(2+)</name>
        <dbReference type="ChEBI" id="CHEBI:18420"/>
        <note>shared with alpha subunit</note>
    </ligand>
</feature>
<dbReference type="InterPro" id="IPR045864">
    <property type="entry name" value="aa-tRNA-synth_II/BPL/LPL"/>
</dbReference>
<evidence type="ECO:0000313" key="21">
    <source>
        <dbReference type="Proteomes" id="UP000033616"/>
    </source>
</evidence>
<dbReference type="InterPro" id="IPR009061">
    <property type="entry name" value="DNA-bd_dom_put_sf"/>
</dbReference>
<dbReference type="SMART" id="SM00874">
    <property type="entry name" value="B5"/>
    <property type="match status" value="1"/>
</dbReference>
<keyword evidence="8 15" id="KW-0547">Nucleotide-binding</keyword>
<reference evidence="20 21" key="1">
    <citation type="submission" date="2015-02" db="EMBL/GenBank/DDBJ databases">
        <title>Genome Sequencing of Rickettsiales.</title>
        <authorList>
            <person name="Daugherty S.C."/>
            <person name="Su Q."/>
            <person name="Abolude K."/>
            <person name="Beier-Sexton M."/>
            <person name="Carlyon J.A."/>
            <person name="Carter R."/>
            <person name="Day N.P."/>
            <person name="Dumler S.J."/>
            <person name="Dyachenko V."/>
            <person name="Godinez A."/>
            <person name="Kurtti T.J."/>
            <person name="Lichay M."/>
            <person name="Mullins K.E."/>
            <person name="Ott S."/>
            <person name="Pappas-Brown V."/>
            <person name="Paris D.H."/>
            <person name="Patel P."/>
            <person name="Richards A.L."/>
            <person name="Sadzewicz L."/>
            <person name="Sears K."/>
            <person name="Seidman D."/>
            <person name="Sengamalay N."/>
            <person name="Stenos J."/>
            <person name="Tallon L.J."/>
            <person name="Vincent G."/>
            <person name="Fraser C.M."/>
            <person name="Munderloh U."/>
            <person name="Dunning-Hotopp J.C."/>
        </authorList>
    </citation>
    <scope>NUCLEOTIDE SEQUENCE [LARGE SCALE GENOMIC DNA]</scope>
    <source>
        <strain evidence="20 21">Fuller</strain>
    </source>
</reference>
<comment type="caution">
    <text evidence="20">The sequence shown here is derived from an EMBL/GenBank/DDBJ whole genome shotgun (WGS) entry which is preliminary data.</text>
</comment>
<feature type="domain" description="FDX-ACB" evidence="18">
    <location>
        <begin position="705"/>
        <end position="798"/>
    </location>
</feature>
<evidence type="ECO:0000256" key="11">
    <source>
        <dbReference type="ARBA" id="ARBA00022884"/>
    </source>
</evidence>
<dbReference type="EMBL" id="LANP01000001">
    <property type="protein sequence ID" value="KJV57542.1"/>
    <property type="molecule type" value="Genomic_DNA"/>
</dbReference>
<comment type="subunit">
    <text evidence="3 15">Tetramer of two alpha and two beta subunits.</text>
</comment>
<proteinExistence type="inferred from homology"/>
<dbReference type="Pfam" id="PF01588">
    <property type="entry name" value="tRNA_bind"/>
    <property type="match status" value="1"/>
</dbReference>
<dbReference type="GO" id="GO:0004826">
    <property type="term" value="F:phenylalanine-tRNA ligase activity"/>
    <property type="evidence" value="ECO:0007669"/>
    <property type="project" value="UniProtKB-UniRule"/>
</dbReference>
<feature type="binding site" evidence="15">
    <location>
        <position position="466"/>
    </location>
    <ligand>
        <name>Mg(2+)</name>
        <dbReference type="ChEBI" id="CHEBI:18420"/>
        <note>shared with alpha subunit</note>
    </ligand>
</feature>
<dbReference type="FunFam" id="3.30.70.380:FF:000001">
    <property type="entry name" value="Phenylalanine--tRNA ligase beta subunit"/>
    <property type="match status" value="1"/>
</dbReference>
<dbReference type="InterPro" id="IPR033714">
    <property type="entry name" value="tRNA_bind_bactPheRS"/>
</dbReference>
<dbReference type="HAMAP" id="MF_00283">
    <property type="entry name" value="Phe_tRNA_synth_beta1"/>
    <property type="match status" value="1"/>
</dbReference>
<dbReference type="NCBIfam" id="TIGR00472">
    <property type="entry name" value="pheT_bact"/>
    <property type="match status" value="1"/>
</dbReference>
<dbReference type="PANTHER" id="PTHR10947">
    <property type="entry name" value="PHENYLALANYL-TRNA SYNTHETASE BETA CHAIN AND LEUCINE-RICH REPEAT-CONTAINING PROTEIN 47"/>
    <property type="match status" value="1"/>
</dbReference>
<keyword evidence="10 15" id="KW-0460">Magnesium</keyword>
<gene>
    <name evidence="15 20" type="primary">pheT</name>
    <name evidence="20" type="ORF">OCHUTO_0032</name>
</gene>
<evidence type="ECO:0000313" key="20">
    <source>
        <dbReference type="EMBL" id="KJV57542.1"/>
    </source>
</evidence>
<keyword evidence="11 16" id="KW-0694">RNA-binding</keyword>
<keyword evidence="7 15" id="KW-0479">Metal-binding</keyword>
<dbReference type="SUPFAM" id="SSF50249">
    <property type="entry name" value="Nucleic acid-binding proteins"/>
    <property type="match status" value="1"/>
</dbReference>
<feature type="domain" description="B5" evidence="19">
    <location>
        <begin position="403"/>
        <end position="479"/>
    </location>
</feature>
<dbReference type="PROSITE" id="PS50886">
    <property type="entry name" value="TRBD"/>
    <property type="match status" value="1"/>
</dbReference>
<sequence>MKFTLKWLKQFLATNANLTDITQALTNLGLEVESIIDRSVELKDFIIAEIIDVKPHPNATKLQICEVNSGKKILQIVCGASNARTGLKVVLAIPGTKIPNGDFIIKTTNIRGITSQGMLCSEKELLISNSNNNCIIELPNTAIVGNSFAEDFGYDDSVIQINVTPNRGDCLGVYGIARELQAKGLGKLVENSFHKIHNTHFQSNIKLHVSAKDACPLFIATEVQNINTACSSPLWLQHFLHNIGLKSISPTIDVTNYVCYSFGYPIHAYDKDKLLNNEIEIRTAYANENITALNNQTYKLTPKDLVVSCGSKIIALAGIIGGLNSSCNSKTNNIILETGYFVPNKIITTGRRLNIESDARHRFERHVDYSIASKVHTIALNLITSICGGEISETIVFDNISITPAKILEFPINEFEKKTGIKLETSTIINILVNLGFTICNATSSTLKIKIPSWRSDIAIKEDIVEELLRVSGYDLLPEIPIKSNQQSCIVLPNKQQKISTLKKVTATCGYNEVVTWSFISSKIVKYFSTYNEKLKILNPISQELDYMRPTIIPNLLESIAKNQARSIKNQAFFEVGPVFSEKKIGQEQCVLAAVKCGNKELIHPHNQILEWDIFDIKADLENILFELGINIENCKIITNATRQYYHPGRFGSIMLSNTCIGCFGEIHPEILANVNINNRVMALELNIDSLQIKKSQPKKQIILSNYPHIERDFAFIVDKFIPALEIAASIKEVNKNLIKKVEVFDVYSGEKIDNNKKSLAFRVTIQSNEQTLTELIIKEISSNIISTIEKAFDAILRDH</sequence>
<dbReference type="STRING" id="1359168.OCHUTO_0032"/>
<dbReference type="SMART" id="SM00896">
    <property type="entry name" value="FDX-ACB"/>
    <property type="match status" value="1"/>
</dbReference>
<dbReference type="Gene3D" id="3.30.930.10">
    <property type="entry name" value="Bira Bifunctional Protein, Domain 2"/>
    <property type="match status" value="1"/>
</dbReference>
<dbReference type="AlphaFoldDB" id="A0A0F3MQ07"/>
<evidence type="ECO:0000256" key="13">
    <source>
        <dbReference type="ARBA" id="ARBA00023146"/>
    </source>
</evidence>
<keyword evidence="21" id="KW-1185">Reference proteome</keyword>
<dbReference type="InterPro" id="IPR045060">
    <property type="entry name" value="Phe-tRNA-ligase_IIc_bsu"/>
</dbReference>
<keyword evidence="12 15" id="KW-0648">Protein biosynthesis</keyword>
<evidence type="ECO:0000259" key="18">
    <source>
        <dbReference type="PROSITE" id="PS51447"/>
    </source>
</evidence>
<comment type="catalytic activity">
    <reaction evidence="14 15">
        <text>tRNA(Phe) + L-phenylalanine + ATP = L-phenylalanyl-tRNA(Phe) + AMP + diphosphate + H(+)</text>
        <dbReference type="Rhea" id="RHEA:19413"/>
        <dbReference type="Rhea" id="RHEA-COMP:9668"/>
        <dbReference type="Rhea" id="RHEA-COMP:9699"/>
        <dbReference type="ChEBI" id="CHEBI:15378"/>
        <dbReference type="ChEBI" id="CHEBI:30616"/>
        <dbReference type="ChEBI" id="CHEBI:33019"/>
        <dbReference type="ChEBI" id="CHEBI:58095"/>
        <dbReference type="ChEBI" id="CHEBI:78442"/>
        <dbReference type="ChEBI" id="CHEBI:78531"/>
        <dbReference type="ChEBI" id="CHEBI:456215"/>
        <dbReference type="EC" id="6.1.1.20"/>
    </reaction>
</comment>
<dbReference type="FunFam" id="2.40.50.140:FF:000045">
    <property type="entry name" value="Phenylalanine--tRNA ligase beta subunit"/>
    <property type="match status" value="1"/>
</dbReference>
<evidence type="ECO:0000256" key="6">
    <source>
        <dbReference type="ARBA" id="ARBA00022598"/>
    </source>
</evidence>
<evidence type="ECO:0000256" key="2">
    <source>
        <dbReference type="ARBA" id="ARBA00008653"/>
    </source>
</evidence>
<dbReference type="CDD" id="cd00769">
    <property type="entry name" value="PheRS_beta_core"/>
    <property type="match status" value="1"/>
</dbReference>
<dbReference type="InterPro" id="IPR041616">
    <property type="entry name" value="PheRS_beta_core"/>
</dbReference>
<evidence type="ECO:0000256" key="15">
    <source>
        <dbReference type="HAMAP-Rule" id="MF_00283"/>
    </source>
</evidence>
<evidence type="ECO:0000256" key="9">
    <source>
        <dbReference type="ARBA" id="ARBA00022840"/>
    </source>
</evidence>
<comment type="cofactor">
    <cofactor evidence="15">
        <name>Mg(2+)</name>
        <dbReference type="ChEBI" id="CHEBI:18420"/>
    </cofactor>
    <text evidence="15">Binds 2 magnesium ions per tetramer.</text>
</comment>
<keyword evidence="4 15" id="KW-0963">Cytoplasm</keyword>
<name>A0A0F3MQ07_9RICK</name>
<evidence type="ECO:0000259" key="17">
    <source>
        <dbReference type="PROSITE" id="PS50886"/>
    </source>
</evidence>
<feature type="binding site" evidence="15">
    <location>
        <position position="463"/>
    </location>
    <ligand>
        <name>Mg(2+)</name>
        <dbReference type="ChEBI" id="CHEBI:18420"/>
        <note>shared with alpha subunit</note>
    </ligand>
</feature>
<dbReference type="InterPro" id="IPR005121">
    <property type="entry name" value="Fdx_antiC-bd"/>
</dbReference>
<dbReference type="GO" id="GO:0009328">
    <property type="term" value="C:phenylalanine-tRNA ligase complex"/>
    <property type="evidence" value="ECO:0007669"/>
    <property type="project" value="TreeGrafter"/>
</dbReference>
<dbReference type="Proteomes" id="UP000033616">
    <property type="component" value="Unassembled WGS sequence"/>
</dbReference>
<organism evidence="20 21">
    <name type="scientific">Orientia chuto str. Dubai</name>
    <dbReference type="NCBI Taxonomy" id="1359168"/>
    <lineage>
        <taxon>Bacteria</taxon>
        <taxon>Pseudomonadati</taxon>
        <taxon>Pseudomonadota</taxon>
        <taxon>Alphaproteobacteria</taxon>
        <taxon>Rickettsiales</taxon>
        <taxon>Rickettsiaceae</taxon>
        <taxon>Rickettsieae</taxon>
        <taxon>Orientia</taxon>
    </lineage>
</organism>
<dbReference type="Gene3D" id="3.50.40.10">
    <property type="entry name" value="Phenylalanyl-trna Synthetase, Chain B, domain 3"/>
    <property type="match status" value="1"/>
</dbReference>
<dbReference type="Gene3D" id="2.40.50.140">
    <property type="entry name" value="Nucleic acid-binding proteins"/>
    <property type="match status" value="1"/>
</dbReference>
<evidence type="ECO:0000256" key="16">
    <source>
        <dbReference type="PROSITE-ProRule" id="PRU00209"/>
    </source>
</evidence>
<dbReference type="Pfam" id="PF03147">
    <property type="entry name" value="FDX-ACB"/>
    <property type="match status" value="1"/>
</dbReference>
<dbReference type="PROSITE" id="PS51447">
    <property type="entry name" value="FDX_ACB"/>
    <property type="match status" value="1"/>
</dbReference>
<dbReference type="SUPFAM" id="SSF55681">
    <property type="entry name" value="Class II aaRS and biotin synthetases"/>
    <property type="match status" value="1"/>
</dbReference>
<dbReference type="NCBIfam" id="NF045760">
    <property type="entry name" value="YtpR"/>
    <property type="match status" value="1"/>
</dbReference>
<evidence type="ECO:0000256" key="8">
    <source>
        <dbReference type="ARBA" id="ARBA00022741"/>
    </source>
</evidence>
<protein>
    <recommendedName>
        <fullName evidence="15">Phenylalanine--tRNA ligase beta subunit</fullName>
        <ecNumber evidence="15">6.1.1.20</ecNumber>
    </recommendedName>
    <alternativeName>
        <fullName evidence="15">Phenylalanyl-tRNA synthetase beta subunit</fullName>
        <shortName evidence="15">PheRS</shortName>
    </alternativeName>
</protein>
<dbReference type="SUPFAM" id="SSF56037">
    <property type="entry name" value="PheT/TilS domain"/>
    <property type="match status" value="1"/>
</dbReference>
<dbReference type="EC" id="6.1.1.20" evidence="15"/>
<dbReference type="Pfam" id="PF03483">
    <property type="entry name" value="B3_4"/>
    <property type="match status" value="1"/>
</dbReference>
<dbReference type="Gene3D" id="3.30.70.380">
    <property type="entry name" value="Ferrodoxin-fold anticodon-binding domain"/>
    <property type="match status" value="1"/>
</dbReference>
<evidence type="ECO:0000256" key="7">
    <source>
        <dbReference type="ARBA" id="ARBA00022723"/>
    </source>
</evidence>
<dbReference type="RefSeq" id="WP_045796872.1">
    <property type="nucleotide sequence ID" value="NZ_LANP01000001.1"/>
</dbReference>
<keyword evidence="5 16" id="KW-0820">tRNA-binding</keyword>